<evidence type="ECO:0000256" key="3">
    <source>
        <dbReference type="ARBA" id="ARBA00022475"/>
    </source>
</evidence>
<feature type="domain" description="Major facilitator superfamily (MFS) profile" evidence="8">
    <location>
        <begin position="21"/>
        <end position="394"/>
    </location>
</feature>
<sequence>MSIDEVAGPRVRVDRVRLSSLTWSVFAPMVLYGAGAGAAAPMFALRALELGASVGMAGLIVALSGLGMVLTDLPAGRIVARVGERGAIGLGTALGLTGVGAAIAAPNPIVLAAGMLLTGASGAVWGLARQTYIAAVVPPPERGRALSVLAGSHRLGYFAGPFLGAGLVHAMGPDGALWLQCATTALAGLAMIVVRDVSSGGGTHTLISVVVENRRVLGTLGSAALLTGAARAARQSLLPLWAAHIGLGPVTTSLIFGISGAIDVLMSYPAGVVMDRFGRRATGVPSMLCFALGYATLPFTHTAVTAGIAGVLLGLANGIGNGLIMTVGADVAPPGKQAEFLGAWRLTHDIGMFTGPLAIGAISALAALGAASIALAGSALAGAWAMYRWFPVGPGGVGGHTRNDRG</sequence>
<feature type="transmembrane region" description="Helical" evidence="7">
    <location>
        <begin position="245"/>
        <end position="266"/>
    </location>
</feature>
<name>A0ABS0DHS0_9NOCA</name>
<evidence type="ECO:0000256" key="7">
    <source>
        <dbReference type="SAM" id="Phobius"/>
    </source>
</evidence>
<protein>
    <submittedName>
        <fullName evidence="9">MFS transporter</fullName>
    </submittedName>
</protein>
<keyword evidence="3" id="KW-1003">Cell membrane</keyword>
<evidence type="ECO:0000256" key="1">
    <source>
        <dbReference type="ARBA" id="ARBA00004651"/>
    </source>
</evidence>
<keyword evidence="6 7" id="KW-0472">Membrane</keyword>
<evidence type="ECO:0000259" key="8">
    <source>
        <dbReference type="PROSITE" id="PS50850"/>
    </source>
</evidence>
<evidence type="ECO:0000256" key="5">
    <source>
        <dbReference type="ARBA" id="ARBA00022989"/>
    </source>
</evidence>
<accession>A0ABS0DHS0</accession>
<feature type="transmembrane region" description="Helical" evidence="7">
    <location>
        <begin position="287"/>
        <end position="316"/>
    </location>
</feature>
<comment type="subcellular location">
    <subcellularLocation>
        <location evidence="1">Cell membrane</location>
        <topology evidence="1">Multi-pass membrane protein</topology>
    </subcellularLocation>
</comment>
<keyword evidence="5 7" id="KW-1133">Transmembrane helix</keyword>
<dbReference type="InterPro" id="IPR005829">
    <property type="entry name" value="Sugar_transporter_CS"/>
</dbReference>
<evidence type="ECO:0000313" key="9">
    <source>
        <dbReference type="EMBL" id="MBF6358006.1"/>
    </source>
</evidence>
<keyword evidence="10" id="KW-1185">Reference proteome</keyword>
<dbReference type="SUPFAM" id="SSF103473">
    <property type="entry name" value="MFS general substrate transporter"/>
    <property type="match status" value="1"/>
</dbReference>
<feature type="transmembrane region" description="Helical" evidence="7">
    <location>
        <begin position="50"/>
        <end position="70"/>
    </location>
</feature>
<dbReference type="CDD" id="cd17325">
    <property type="entry name" value="MFS_MdtG_SLC18_like"/>
    <property type="match status" value="1"/>
</dbReference>
<feature type="transmembrane region" description="Helical" evidence="7">
    <location>
        <begin position="109"/>
        <end position="128"/>
    </location>
</feature>
<dbReference type="InterPro" id="IPR020846">
    <property type="entry name" value="MFS_dom"/>
</dbReference>
<feature type="transmembrane region" description="Helical" evidence="7">
    <location>
        <begin position="82"/>
        <end position="103"/>
    </location>
</feature>
<evidence type="ECO:0000256" key="4">
    <source>
        <dbReference type="ARBA" id="ARBA00022692"/>
    </source>
</evidence>
<comment type="caution">
    <text evidence="9">The sequence shown here is derived from an EMBL/GenBank/DDBJ whole genome shotgun (WGS) entry which is preliminary data.</text>
</comment>
<feature type="transmembrane region" description="Helical" evidence="7">
    <location>
        <begin position="21"/>
        <end position="44"/>
    </location>
</feature>
<dbReference type="InterPro" id="IPR036259">
    <property type="entry name" value="MFS_trans_sf"/>
</dbReference>
<evidence type="ECO:0000256" key="2">
    <source>
        <dbReference type="ARBA" id="ARBA00022448"/>
    </source>
</evidence>
<dbReference type="PROSITE" id="PS00216">
    <property type="entry name" value="SUGAR_TRANSPORT_1"/>
    <property type="match status" value="1"/>
</dbReference>
<dbReference type="Gene3D" id="1.20.1250.20">
    <property type="entry name" value="MFS general substrate transporter like domains"/>
    <property type="match status" value="2"/>
</dbReference>
<evidence type="ECO:0000256" key="6">
    <source>
        <dbReference type="ARBA" id="ARBA00023136"/>
    </source>
</evidence>
<dbReference type="PANTHER" id="PTHR23517">
    <property type="entry name" value="RESISTANCE PROTEIN MDTM, PUTATIVE-RELATED-RELATED"/>
    <property type="match status" value="1"/>
</dbReference>
<gene>
    <name evidence="9" type="ORF">IU449_26270</name>
</gene>
<feature type="transmembrane region" description="Helical" evidence="7">
    <location>
        <begin position="357"/>
        <end position="381"/>
    </location>
</feature>
<reference evidence="9 10" key="1">
    <citation type="submission" date="2020-10" db="EMBL/GenBank/DDBJ databases">
        <title>Identification of Nocardia species via Next-generation sequencing and recognition of intraspecies genetic diversity.</title>
        <authorList>
            <person name="Li P."/>
            <person name="Li P."/>
            <person name="Lu B."/>
        </authorList>
    </citation>
    <scope>NUCLEOTIDE SEQUENCE [LARGE SCALE GENOMIC DNA]</scope>
    <source>
        <strain evidence="9 10">BJ06-0143</strain>
    </source>
</reference>
<evidence type="ECO:0000313" key="10">
    <source>
        <dbReference type="Proteomes" id="UP000707731"/>
    </source>
</evidence>
<dbReference type="InterPro" id="IPR011701">
    <property type="entry name" value="MFS"/>
</dbReference>
<keyword evidence="4 7" id="KW-0812">Transmembrane</keyword>
<proteinExistence type="predicted"/>
<dbReference type="PROSITE" id="PS50850">
    <property type="entry name" value="MFS"/>
    <property type="match status" value="1"/>
</dbReference>
<dbReference type="RefSeq" id="WP_195004848.1">
    <property type="nucleotide sequence ID" value="NZ_JADLQN010000009.1"/>
</dbReference>
<dbReference type="Pfam" id="PF07690">
    <property type="entry name" value="MFS_1"/>
    <property type="match status" value="1"/>
</dbReference>
<dbReference type="InterPro" id="IPR050171">
    <property type="entry name" value="MFS_Transporters"/>
</dbReference>
<keyword evidence="2" id="KW-0813">Transport</keyword>
<dbReference type="PANTHER" id="PTHR23517:SF3">
    <property type="entry name" value="INTEGRAL MEMBRANE TRANSPORT PROTEIN"/>
    <property type="match status" value="1"/>
</dbReference>
<organism evidence="9 10">
    <name type="scientific">Nocardia higoensis</name>
    <dbReference type="NCBI Taxonomy" id="228599"/>
    <lineage>
        <taxon>Bacteria</taxon>
        <taxon>Bacillati</taxon>
        <taxon>Actinomycetota</taxon>
        <taxon>Actinomycetes</taxon>
        <taxon>Mycobacteriales</taxon>
        <taxon>Nocardiaceae</taxon>
        <taxon>Nocardia</taxon>
    </lineage>
</organism>
<dbReference type="EMBL" id="JADLQN010000009">
    <property type="protein sequence ID" value="MBF6358006.1"/>
    <property type="molecule type" value="Genomic_DNA"/>
</dbReference>
<dbReference type="Proteomes" id="UP000707731">
    <property type="component" value="Unassembled WGS sequence"/>
</dbReference>